<comment type="similarity">
    <text evidence="1">Belongs to the bacterial solute-binding protein 5 family.</text>
</comment>
<reference evidence="5" key="1">
    <citation type="submission" date="2023-03" db="EMBL/GenBank/DDBJ databases">
        <authorList>
            <person name="Steffen K."/>
            <person name="Cardenas P."/>
        </authorList>
    </citation>
    <scope>NUCLEOTIDE SEQUENCE</scope>
</reference>
<dbReference type="Proteomes" id="UP001174909">
    <property type="component" value="Unassembled WGS sequence"/>
</dbReference>
<dbReference type="Gene3D" id="3.40.190.10">
    <property type="entry name" value="Periplasmic binding protein-like II"/>
    <property type="match status" value="1"/>
</dbReference>
<evidence type="ECO:0000259" key="4">
    <source>
        <dbReference type="Pfam" id="PF00496"/>
    </source>
</evidence>
<dbReference type="PANTHER" id="PTHR30290:SF9">
    <property type="entry name" value="OLIGOPEPTIDE-BINDING PROTEIN APPA"/>
    <property type="match status" value="1"/>
</dbReference>
<dbReference type="AlphaFoldDB" id="A0AA35RC35"/>
<dbReference type="CDD" id="cd00995">
    <property type="entry name" value="PBP2_NikA_DppA_OppA_like"/>
    <property type="match status" value="1"/>
</dbReference>
<dbReference type="InterPro" id="IPR030678">
    <property type="entry name" value="Peptide/Ni-bd"/>
</dbReference>
<proteinExistence type="inferred from homology"/>
<evidence type="ECO:0000256" key="2">
    <source>
        <dbReference type="ARBA" id="ARBA00022448"/>
    </source>
</evidence>
<dbReference type="EMBL" id="CASHTH010000775">
    <property type="protein sequence ID" value="CAI8007442.1"/>
    <property type="molecule type" value="Genomic_DNA"/>
</dbReference>
<dbReference type="GO" id="GO:1904680">
    <property type="term" value="F:peptide transmembrane transporter activity"/>
    <property type="evidence" value="ECO:0007669"/>
    <property type="project" value="TreeGrafter"/>
</dbReference>
<comment type="caution">
    <text evidence="5">The sequence shown here is derived from an EMBL/GenBank/DDBJ whole genome shotgun (WGS) entry which is preliminary data.</text>
</comment>
<evidence type="ECO:0000313" key="6">
    <source>
        <dbReference type="Proteomes" id="UP001174909"/>
    </source>
</evidence>
<keyword evidence="2" id="KW-0813">Transport</keyword>
<dbReference type="SUPFAM" id="SSF53850">
    <property type="entry name" value="Periplasmic binding protein-like II"/>
    <property type="match status" value="1"/>
</dbReference>
<keyword evidence="3" id="KW-0732">Signal</keyword>
<sequence length="506" mass="56728">MQTVFGTEAFEPRYTLGLGETTYQRALHGLVIEGNYDTQMVPGIASAWEVSEDGFTWSLTIPADSAATFHNGEPVTINDVEFSFQRYFGKEAEDEATSTGAINWSRLTDRIEITGPETIEVTHNKLSSSFPFTYSALQSSSDGGSILPQNYHEEVGEDGYADAPIGAGPFRLVEFKRSEQLLFEQFPDYYYNPDNGFPEDRRMKFKTLDMRLVPEESTRVAALIAGEADIVEVTLQSRPRVEAAGGRYVWIQEGSYTQVRPIGCWIPGLPCNDKRVRYALDYAIDKELIRDNLYGGTEGAGLAGFEAVTPSTLGYSPELDATPYDPDRARELLAAAGYPGGEGYPPFTLYTWQASDTPFMVEHAELIAQMWQDNLGLDVTVEAGQNVSIRERVRNRELDGHVYFRSNEGRWDGGSLVRSMHYLDSSLRQSEDPELARIADEGLSVMDPALRHDAYNKMYLASWEEHYSFSTTYTNLPLGLSKRINTYQPWPLGPYPTALWTVTLNQ</sequence>
<dbReference type="GO" id="GO:0043190">
    <property type="term" value="C:ATP-binding cassette (ABC) transporter complex"/>
    <property type="evidence" value="ECO:0007669"/>
    <property type="project" value="InterPro"/>
</dbReference>
<dbReference type="PANTHER" id="PTHR30290">
    <property type="entry name" value="PERIPLASMIC BINDING COMPONENT OF ABC TRANSPORTER"/>
    <property type="match status" value="1"/>
</dbReference>
<name>A0AA35RC35_GEOBA</name>
<dbReference type="Pfam" id="PF00496">
    <property type="entry name" value="SBP_bac_5"/>
    <property type="match status" value="1"/>
</dbReference>
<evidence type="ECO:0000313" key="5">
    <source>
        <dbReference type="EMBL" id="CAI8007442.1"/>
    </source>
</evidence>
<dbReference type="Gene3D" id="3.10.105.10">
    <property type="entry name" value="Dipeptide-binding Protein, Domain 3"/>
    <property type="match status" value="1"/>
</dbReference>
<evidence type="ECO:0000256" key="3">
    <source>
        <dbReference type="ARBA" id="ARBA00022729"/>
    </source>
</evidence>
<dbReference type="GO" id="GO:0015833">
    <property type="term" value="P:peptide transport"/>
    <property type="evidence" value="ECO:0007669"/>
    <property type="project" value="TreeGrafter"/>
</dbReference>
<evidence type="ECO:0000256" key="1">
    <source>
        <dbReference type="ARBA" id="ARBA00005695"/>
    </source>
</evidence>
<dbReference type="PIRSF" id="PIRSF002741">
    <property type="entry name" value="MppA"/>
    <property type="match status" value="1"/>
</dbReference>
<protein>
    <submittedName>
        <fullName evidence="5">Heme-binding protein A</fullName>
    </submittedName>
</protein>
<feature type="domain" description="Solute-binding protein family 5" evidence="4">
    <location>
        <begin position="40"/>
        <end position="399"/>
    </location>
</feature>
<keyword evidence="6" id="KW-1185">Reference proteome</keyword>
<gene>
    <name evidence="5" type="ORF">GBAR_LOCUS5200</name>
</gene>
<accession>A0AA35RC35</accession>
<organism evidence="5 6">
    <name type="scientific">Geodia barretti</name>
    <name type="common">Barrett's horny sponge</name>
    <dbReference type="NCBI Taxonomy" id="519541"/>
    <lineage>
        <taxon>Eukaryota</taxon>
        <taxon>Metazoa</taxon>
        <taxon>Porifera</taxon>
        <taxon>Demospongiae</taxon>
        <taxon>Heteroscleromorpha</taxon>
        <taxon>Tetractinellida</taxon>
        <taxon>Astrophorina</taxon>
        <taxon>Geodiidae</taxon>
        <taxon>Geodia</taxon>
    </lineage>
</organism>
<dbReference type="InterPro" id="IPR039424">
    <property type="entry name" value="SBP_5"/>
</dbReference>
<dbReference type="InterPro" id="IPR000914">
    <property type="entry name" value="SBP_5_dom"/>
</dbReference>